<dbReference type="EMBL" id="PQXF01000006">
    <property type="protein sequence ID" value="PXF61264.1"/>
    <property type="molecule type" value="Genomic_DNA"/>
</dbReference>
<evidence type="ECO:0000313" key="1">
    <source>
        <dbReference type="EMBL" id="PXF61264.1"/>
    </source>
</evidence>
<dbReference type="Proteomes" id="UP000248329">
    <property type="component" value="Unassembled WGS sequence"/>
</dbReference>
<comment type="caution">
    <text evidence="1">The sequence shown here is derived from an EMBL/GenBank/DDBJ whole genome shotgun (WGS) entry which is preliminary data.</text>
</comment>
<evidence type="ECO:0000313" key="2">
    <source>
        <dbReference type="Proteomes" id="UP000248329"/>
    </source>
</evidence>
<sequence>MVVEEIKTLILGADGMLGHDLQKVFPDAVARGRDPNITDEALVSTFIQELSPDLVINAAAYTDVGGCEDDRETAFEVNGEAPGYIARACNKAGAVLVHYSTDYIFDGSKEVYVESDAPDPINVYGESKLLGEMNIMEHADDYRIIRTSWLFGVHGKNFVETMLGLSKEMDTVRVVNDQFGRPTYAADLAWKTAEIVGLAPGIYHITNDGVCSWYEFASAIIDNAEPCLSEEFVMRAKRPRYSVLVNTKTSPMRHWRDALGAYLKIKGTGR</sequence>
<organism evidence="1 2">
    <name type="scientific">Candidatus Methanogaster sp</name>
    <dbReference type="NCBI Taxonomy" id="3386292"/>
    <lineage>
        <taxon>Archaea</taxon>
        <taxon>Methanobacteriati</taxon>
        <taxon>Methanobacteriota</taxon>
        <taxon>Stenosarchaea group</taxon>
        <taxon>Methanomicrobia</taxon>
        <taxon>Methanosarcinales</taxon>
        <taxon>ANME-2 cluster</taxon>
        <taxon>Candidatus Methanogasteraceae</taxon>
        <taxon>Candidatus Methanogaster</taxon>
    </lineage>
</organism>
<reference evidence="1" key="1">
    <citation type="submission" date="2018-01" db="EMBL/GenBank/DDBJ databases">
        <authorList>
            <person name="Krukenberg V."/>
        </authorList>
    </citation>
    <scope>NUCLEOTIDE SEQUENCE</scope>
    <source>
        <strain evidence="1">E20ANME2</strain>
    </source>
</reference>
<name>A0AC61L520_9EURY</name>
<protein>
    <submittedName>
        <fullName evidence="1">dTDP-4-dehydrorhamnose reductase</fullName>
    </submittedName>
</protein>
<accession>A0AC61L520</accession>
<gene>
    <name evidence="1" type="primary">rfbD</name>
    <name evidence="1" type="ORF">C4B59_04750</name>
</gene>
<proteinExistence type="predicted"/>